<reference evidence="8" key="1">
    <citation type="submission" date="2020-06" db="EMBL/GenBank/DDBJ databases">
        <authorList>
            <person name="Li T."/>
            <person name="Hu X."/>
            <person name="Zhang T."/>
            <person name="Song X."/>
            <person name="Zhang H."/>
            <person name="Dai N."/>
            <person name="Sheng W."/>
            <person name="Hou X."/>
            <person name="Wei L."/>
        </authorList>
    </citation>
    <scope>NUCLEOTIDE SEQUENCE</scope>
    <source>
        <strain evidence="8">3651</strain>
        <tissue evidence="8">Leaf</tissue>
    </source>
</reference>
<dbReference type="Pfam" id="PF00854">
    <property type="entry name" value="PTR2"/>
    <property type="match status" value="1"/>
</dbReference>
<reference evidence="8" key="2">
    <citation type="journal article" date="2024" name="Plant">
        <title>Genomic evolution and insights into agronomic trait innovations of Sesamum species.</title>
        <authorList>
            <person name="Miao H."/>
            <person name="Wang L."/>
            <person name="Qu L."/>
            <person name="Liu H."/>
            <person name="Sun Y."/>
            <person name="Le M."/>
            <person name="Wang Q."/>
            <person name="Wei S."/>
            <person name="Zheng Y."/>
            <person name="Lin W."/>
            <person name="Duan Y."/>
            <person name="Cao H."/>
            <person name="Xiong S."/>
            <person name="Wang X."/>
            <person name="Wei L."/>
            <person name="Li C."/>
            <person name="Ma Q."/>
            <person name="Ju M."/>
            <person name="Zhao R."/>
            <person name="Li G."/>
            <person name="Mu C."/>
            <person name="Tian Q."/>
            <person name="Mei H."/>
            <person name="Zhang T."/>
            <person name="Gao T."/>
            <person name="Zhang H."/>
        </authorList>
    </citation>
    <scope>NUCLEOTIDE SEQUENCE</scope>
    <source>
        <strain evidence="8">3651</strain>
    </source>
</reference>
<feature type="transmembrane region" description="Helical" evidence="7">
    <location>
        <begin position="406"/>
        <end position="427"/>
    </location>
</feature>
<keyword evidence="4 7" id="KW-1133">Transmembrane helix</keyword>
<evidence type="ECO:0000256" key="5">
    <source>
        <dbReference type="ARBA" id="ARBA00023136"/>
    </source>
</evidence>
<dbReference type="Proteomes" id="UP001293254">
    <property type="component" value="Unassembled WGS sequence"/>
</dbReference>
<keyword evidence="3 7" id="KW-0812">Transmembrane</keyword>
<evidence type="ECO:0000256" key="1">
    <source>
        <dbReference type="ARBA" id="ARBA00004141"/>
    </source>
</evidence>
<comment type="caution">
    <text evidence="8">The sequence shown here is derived from an EMBL/GenBank/DDBJ whole genome shotgun (WGS) entry which is preliminary data.</text>
</comment>
<dbReference type="AlphaFoldDB" id="A0AAE1YVQ2"/>
<evidence type="ECO:0000256" key="2">
    <source>
        <dbReference type="ARBA" id="ARBA00005982"/>
    </source>
</evidence>
<evidence type="ECO:0000256" key="7">
    <source>
        <dbReference type="SAM" id="Phobius"/>
    </source>
</evidence>
<protein>
    <submittedName>
        <fullName evidence="8">Protein NRT1/ PTR FAMILY 2.11</fullName>
    </submittedName>
</protein>
<dbReference type="InterPro" id="IPR036259">
    <property type="entry name" value="MFS_trans_sf"/>
</dbReference>
<keyword evidence="9" id="KW-1185">Reference proteome</keyword>
<feature type="transmembrane region" description="Helical" evidence="7">
    <location>
        <begin position="95"/>
        <end position="113"/>
    </location>
</feature>
<feature type="transmembrane region" description="Helical" evidence="7">
    <location>
        <begin position="369"/>
        <end position="386"/>
    </location>
</feature>
<feature type="transmembrane region" description="Helical" evidence="7">
    <location>
        <begin position="207"/>
        <end position="226"/>
    </location>
</feature>
<feature type="transmembrane region" description="Helical" evidence="7">
    <location>
        <begin position="133"/>
        <end position="153"/>
    </location>
</feature>
<dbReference type="GO" id="GO:0022857">
    <property type="term" value="F:transmembrane transporter activity"/>
    <property type="evidence" value="ECO:0007669"/>
    <property type="project" value="InterPro"/>
</dbReference>
<gene>
    <name evidence="8" type="ORF">Salat_0045100</name>
</gene>
<accession>A0AAE1YVQ2</accession>
<comment type="similarity">
    <text evidence="6">Belongs to the major facilitator superfamily. Phosphate:H(+) symporter (TC 2.A.1.9) family.</text>
</comment>
<dbReference type="SUPFAM" id="SSF103473">
    <property type="entry name" value="MFS general substrate transporter"/>
    <property type="match status" value="1"/>
</dbReference>
<dbReference type="Gene3D" id="1.20.1250.20">
    <property type="entry name" value="MFS general substrate transporter like domains"/>
    <property type="match status" value="1"/>
</dbReference>
<dbReference type="GO" id="GO:0016020">
    <property type="term" value="C:membrane"/>
    <property type="evidence" value="ECO:0007669"/>
    <property type="project" value="UniProtKB-SubCell"/>
</dbReference>
<proteinExistence type="inferred from homology"/>
<evidence type="ECO:0000313" key="9">
    <source>
        <dbReference type="Proteomes" id="UP001293254"/>
    </source>
</evidence>
<feature type="transmembrane region" description="Helical" evidence="7">
    <location>
        <begin position="180"/>
        <end position="201"/>
    </location>
</feature>
<dbReference type="CDD" id="cd17416">
    <property type="entry name" value="MFS_NPF1_2"/>
    <property type="match status" value="1"/>
</dbReference>
<evidence type="ECO:0000256" key="3">
    <source>
        <dbReference type="ARBA" id="ARBA00022692"/>
    </source>
</evidence>
<organism evidence="8 9">
    <name type="scientific">Sesamum alatum</name>
    <dbReference type="NCBI Taxonomy" id="300844"/>
    <lineage>
        <taxon>Eukaryota</taxon>
        <taxon>Viridiplantae</taxon>
        <taxon>Streptophyta</taxon>
        <taxon>Embryophyta</taxon>
        <taxon>Tracheophyta</taxon>
        <taxon>Spermatophyta</taxon>
        <taxon>Magnoliopsida</taxon>
        <taxon>eudicotyledons</taxon>
        <taxon>Gunneridae</taxon>
        <taxon>Pentapetalae</taxon>
        <taxon>asterids</taxon>
        <taxon>lamiids</taxon>
        <taxon>Lamiales</taxon>
        <taxon>Pedaliaceae</taxon>
        <taxon>Sesamum</taxon>
    </lineage>
</organism>
<evidence type="ECO:0000256" key="4">
    <source>
        <dbReference type="ARBA" id="ARBA00022989"/>
    </source>
</evidence>
<dbReference type="EMBL" id="JACGWO010000001">
    <property type="protein sequence ID" value="KAK4437112.1"/>
    <property type="molecule type" value="Genomic_DNA"/>
</dbReference>
<dbReference type="InterPro" id="IPR000109">
    <property type="entry name" value="POT_fam"/>
</dbReference>
<evidence type="ECO:0000256" key="6">
    <source>
        <dbReference type="ARBA" id="ARBA00044504"/>
    </source>
</evidence>
<feature type="transmembrane region" description="Helical" evidence="7">
    <location>
        <begin position="63"/>
        <end position="83"/>
    </location>
</feature>
<feature type="transmembrane region" description="Helical" evidence="7">
    <location>
        <begin position="538"/>
        <end position="556"/>
    </location>
</feature>
<sequence length="579" mass="64504">METTEKIIVENDDEIEVNYRGIKAMPFIIGNETFEKLGAIGTLANLQVYLTTVFNMTRINATMLLNVFNGTTNFATLIGAYLCDTYFGRYKTLGFGSFASFLGLLVIALTAAFKNLHPPHCGLEDTRCVGPTPWQMTFLLTGFGLMVLGAGAIRPCNLAFGADQFNPNTESGKRGIDSFFNWYFFTLTFAQMVSVTLVVYVQSDVSWPIGLAIPTIFMLISCFLFFMGTKIYVIVKPEGSPLTSIAQVVAVAIKKRRLKSPRHPSLSLFNYTPLKSINSKLPHTEQFRFLDKAAIATSGDGIRPDGSVANPWRLCGMQQVEEVKCVIRVIPIWAATILYHVGEKQQYIVFQAMQSDRHVGTTNFQIPPATYNIFAMLTLTIWVPIYDRIVVPFLRRLTGKQGGITILQRIGIGIFLTIIESLVAGFVEVKRRDMAISRPMEGIHGNRGAVSSMSALWLVPQLSLGGLAEAFCAIGQVEFFYKQFPENMRSIAGSFFFLGMAVANYVNGFLISIVHRSTEGSSTGNWLPEDLNKGRLDYFYYLVAALCVLNFCYFLVCAKWYRYKGAEGSVVDVEMESKN</sequence>
<evidence type="ECO:0000313" key="8">
    <source>
        <dbReference type="EMBL" id="KAK4437112.1"/>
    </source>
</evidence>
<name>A0AAE1YVQ2_9LAMI</name>
<feature type="transmembrane region" description="Helical" evidence="7">
    <location>
        <begin position="495"/>
        <end position="518"/>
    </location>
</feature>
<keyword evidence="5 7" id="KW-0472">Membrane</keyword>
<comment type="similarity">
    <text evidence="2">Belongs to the major facilitator superfamily. Proton-dependent oligopeptide transporter (POT/PTR) (TC 2.A.17) family.</text>
</comment>
<comment type="subcellular location">
    <subcellularLocation>
        <location evidence="1">Membrane</location>
        <topology evidence="1">Multi-pass membrane protein</topology>
    </subcellularLocation>
</comment>
<dbReference type="PANTHER" id="PTHR11654">
    <property type="entry name" value="OLIGOPEPTIDE TRANSPORTER-RELATED"/>
    <property type="match status" value="1"/>
</dbReference>